<gene>
    <name evidence="1" type="ORF">RPERSI_LOCUS22356</name>
</gene>
<organism evidence="1 2">
    <name type="scientific">Racocetra persica</name>
    <dbReference type="NCBI Taxonomy" id="160502"/>
    <lineage>
        <taxon>Eukaryota</taxon>
        <taxon>Fungi</taxon>
        <taxon>Fungi incertae sedis</taxon>
        <taxon>Mucoromycota</taxon>
        <taxon>Glomeromycotina</taxon>
        <taxon>Glomeromycetes</taxon>
        <taxon>Diversisporales</taxon>
        <taxon>Gigasporaceae</taxon>
        <taxon>Racocetra</taxon>
    </lineage>
</organism>
<name>A0ACA9RRC6_9GLOM</name>
<dbReference type="EMBL" id="CAJVQC010067500">
    <property type="protein sequence ID" value="CAG8807283.1"/>
    <property type="molecule type" value="Genomic_DNA"/>
</dbReference>
<sequence length="75" mass="8521">EKYLRVRPEIQENDSLFLNYKKKKMTAAAISTVIKWITDHIEIKECFTAYSLRIREATAAMKGGMSLTQIKAIGG</sequence>
<reference evidence="1" key="1">
    <citation type="submission" date="2021-06" db="EMBL/GenBank/DDBJ databases">
        <authorList>
            <person name="Kallberg Y."/>
            <person name="Tangrot J."/>
            <person name="Rosling A."/>
        </authorList>
    </citation>
    <scope>NUCLEOTIDE SEQUENCE</scope>
    <source>
        <strain evidence="1">MA461A</strain>
    </source>
</reference>
<evidence type="ECO:0000313" key="1">
    <source>
        <dbReference type="EMBL" id="CAG8807283.1"/>
    </source>
</evidence>
<accession>A0ACA9RRC6</accession>
<feature type="non-terminal residue" evidence="1">
    <location>
        <position position="1"/>
    </location>
</feature>
<comment type="caution">
    <text evidence="1">The sequence shown here is derived from an EMBL/GenBank/DDBJ whole genome shotgun (WGS) entry which is preliminary data.</text>
</comment>
<dbReference type="Proteomes" id="UP000789920">
    <property type="component" value="Unassembled WGS sequence"/>
</dbReference>
<protein>
    <submittedName>
        <fullName evidence="1">32675_t:CDS:1</fullName>
    </submittedName>
</protein>
<keyword evidence="2" id="KW-1185">Reference proteome</keyword>
<proteinExistence type="predicted"/>
<evidence type="ECO:0000313" key="2">
    <source>
        <dbReference type="Proteomes" id="UP000789920"/>
    </source>
</evidence>